<organism evidence="1 2">
    <name type="scientific">Chara braunii</name>
    <name type="common">Braun's stonewort</name>
    <dbReference type="NCBI Taxonomy" id="69332"/>
    <lineage>
        <taxon>Eukaryota</taxon>
        <taxon>Viridiplantae</taxon>
        <taxon>Streptophyta</taxon>
        <taxon>Charophyceae</taxon>
        <taxon>Charales</taxon>
        <taxon>Characeae</taxon>
        <taxon>Chara</taxon>
    </lineage>
</organism>
<dbReference type="Gramene" id="GBG68709">
    <property type="protein sequence ID" value="GBG68709"/>
    <property type="gene ID" value="CBR_g3251"/>
</dbReference>
<dbReference type="Gene3D" id="3.60.10.10">
    <property type="entry name" value="Endonuclease/exonuclease/phosphatase"/>
    <property type="match status" value="1"/>
</dbReference>
<dbReference type="PANTHER" id="PTHR19446">
    <property type="entry name" value="REVERSE TRANSCRIPTASES"/>
    <property type="match status" value="1"/>
</dbReference>
<accession>A0A388KF82</accession>
<evidence type="ECO:0000313" key="1">
    <source>
        <dbReference type="EMBL" id="GBG68709.1"/>
    </source>
</evidence>
<comment type="caution">
    <text evidence="1">The sequence shown here is derived from an EMBL/GenBank/DDBJ whole genome shotgun (WGS) entry which is preliminary data.</text>
</comment>
<dbReference type="OrthoDB" id="416119at2759"/>
<sequence>MTVYAPAERTERRSFLEELPAIIPKTENLFLAGDFNVTLVPGLDSPSFAPPKADALMLAALMTEQGLTDTYPTMHPTTPGYTWFSSQTSGDSIPPKRRRKVVEAEEELAKEPIMELYWQRRRDRWLQRLEDLQVEQQVVWAKRAQERGIRTADRLTKETFQRLCPQRQHSLMRELQHPFHAEAPPAKDSETIGEYALEYFRDILTSQHEPDMSLEKLREEQDLWQHTHTRLSQEAATALEQPFTAEELQQAIKHMARGKSPGSDGLPIEFYNMAWEHIGPDLLRLYNQAPKGSILTEDMKFGIITLIYKKDEKSNIRNWRPISRLNVSYKILAKALS</sequence>
<reference evidence="1 2" key="1">
    <citation type="journal article" date="2018" name="Cell">
        <title>The Chara Genome: Secondary Complexity and Implications for Plant Terrestrialization.</title>
        <authorList>
            <person name="Nishiyama T."/>
            <person name="Sakayama H."/>
            <person name="Vries J.D."/>
            <person name="Buschmann H."/>
            <person name="Saint-Marcoux D."/>
            <person name="Ullrich K.K."/>
            <person name="Haas F.B."/>
            <person name="Vanderstraeten L."/>
            <person name="Becker D."/>
            <person name="Lang D."/>
            <person name="Vosolsobe S."/>
            <person name="Rombauts S."/>
            <person name="Wilhelmsson P.K.I."/>
            <person name="Janitza P."/>
            <person name="Kern R."/>
            <person name="Heyl A."/>
            <person name="Rumpler F."/>
            <person name="Villalobos L.I.A.C."/>
            <person name="Clay J.M."/>
            <person name="Skokan R."/>
            <person name="Toyoda A."/>
            <person name="Suzuki Y."/>
            <person name="Kagoshima H."/>
            <person name="Schijlen E."/>
            <person name="Tajeshwar N."/>
            <person name="Catarino B."/>
            <person name="Hetherington A.J."/>
            <person name="Saltykova A."/>
            <person name="Bonnot C."/>
            <person name="Breuninger H."/>
            <person name="Symeonidi A."/>
            <person name="Radhakrishnan G.V."/>
            <person name="Van Nieuwerburgh F."/>
            <person name="Deforce D."/>
            <person name="Chang C."/>
            <person name="Karol K.G."/>
            <person name="Hedrich R."/>
            <person name="Ulvskov P."/>
            <person name="Glockner G."/>
            <person name="Delwiche C.F."/>
            <person name="Petrasek J."/>
            <person name="Van de Peer Y."/>
            <person name="Friml J."/>
            <person name="Beilby M."/>
            <person name="Dolan L."/>
            <person name="Kohara Y."/>
            <person name="Sugano S."/>
            <person name="Fujiyama A."/>
            <person name="Delaux P.-M."/>
            <person name="Quint M."/>
            <person name="TheiBen G."/>
            <person name="Hagemann M."/>
            <person name="Harholt J."/>
            <person name="Dunand C."/>
            <person name="Zachgo S."/>
            <person name="Langdale J."/>
            <person name="Maumus F."/>
            <person name="Straeten D.V.D."/>
            <person name="Gould S.B."/>
            <person name="Rensing S.A."/>
        </authorList>
    </citation>
    <scope>NUCLEOTIDE SEQUENCE [LARGE SCALE GENOMIC DNA]</scope>
    <source>
        <strain evidence="1 2">S276</strain>
    </source>
</reference>
<keyword evidence="2" id="KW-1185">Reference proteome</keyword>
<proteinExistence type="predicted"/>
<dbReference type="EMBL" id="BFEA01000104">
    <property type="protein sequence ID" value="GBG68709.1"/>
    <property type="molecule type" value="Genomic_DNA"/>
</dbReference>
<gene>
    <name evidence="1" type="ORF">CBR_g3251</name>
</gene>
<dbReference type="Proteomes" id="UP000265515">
    <property type="component" value="Unassembled WGS sequence"/>
</dbReference>
<dbReference type="SUPFAM" id="SSF56219">
    <property type="entry name" value="DNase I-like"/>
    <property type="match status" value="1"/>
</dbReference>
<dbReference type="AlphaFoldDB" id="A0A388KF82"/>
<protein>
    <recommendedName>
        <fullName evidence="3">Endonuclease/exonuclease/phosphatase domain-containing protein</fullName>
    </recommendedName>
</protein>
<evidence type="ECO:0000313" key="2">
    <source>
        <dbReference type="Proteomes" id="UP000265515"/>
    </source>
</evidence>
<evidence type="ECO:0008006" key="3">
    <source>
        <dbReference type="Google" id="ProtNLM"/>
    </source>
</evidence>
<dbReference type="InterPro" id="IPR036691">
    <property type="entry name" value="Endo/exonu/phosph_ase_sf"/>
</dbReference>
<name>A0A388KF82_CHABU</name>
<dbReference type="STRING" id="69332.A0A388KF82"/>